<accession>A0AAN9TPQ9</accession>
<name>A0AAN9TPQ9_9HEMI</name>
<sequence length="207" mass="24747">MSNGMRKLAYSECDTYDWDFDYQFHSRPWLSRCSFKSKRHRRELKLEICELLVKFAEYSRHDSVISCRYLSHPTTGGLFIYVPIIKTKLRTASLPVDMGYEGDCRRTSHKNRYLDVVPDARLYFQLRNSKIDVSYARMVKKPPVQNCFVEKEEMWGSRYPSKRYVMNDSIRYSLFRVLNVLTDKFKSCFVSELVSIRPYARPYYLEN</sequence>
<proteinExistence type="predicted"/>
<gene>
    <name evidence="1" type="ORF">V9T40_006446</name>
</gene>
<dbReference type="Proteomes" id="UP001367676">
    <property type="component" value="Unassembled WGS sequence"/>
</dbReference>
<dbReference type="EMBL" id="JBBCAQ010000014">
    <property type="protein sequence ID" value="KAK7598211.1"/>
    <property type="molecule type" value="Genomic_DNA"/>
</dbReference>
<evidence type="ECO:0000313" key="1">
    <source>
        <dbReference type="EMBL" id="KAK7598211.1"/>
    </source>
</evidence>
<keyword evidence="2" id="KW-1185">Reference proteome</keyword>
<comment type="caution">
    <text evidence="1">The sequence shown here is derived from an EMBL/GenBank/DDBJ whole genome shotgun (WGS) entry which is preliminary data.</text>
</comment>
<dbReference type="AlphaFoldDB" id="A0AAN9TPQ9"/>
<protein>
    <submittedName>
        <fullName evidence="1">Uncharacterized protein</fullName>
    </submittedName>
</protein>
<reference evidence="1 2" key="1">
    <citation type="submission" date="2024-03" db="EMBL/GenBank/DDBJ databases">
        <title>Adaptation during the transition from Ophiocordyceps entomopathogen to insect associate is accompanied by gene loss and intensified selection.</title>
        <authorList>
            <person name="Ward C.M."/>
            <person name="Onetto C.A."/>
            <person name="Borneman A.R."/>
        </authorList>
    </citation>
    <scope>NUCLEOTIDE SEQUENCE [LARGE SCALE GENOMIC DNA]</scope>
    <source>
        <strain evidence="1">AWRI1</strain>
        <tissue evidence="1">Single Adult Female</tissue>
    </source>
</reference>
<organism evidence="1 2">
    <name type="scientific">Parthenolecanium corni</name>
    <dbReference type="NCBI Taxonomy" id="536013"/>
    <lineage>
        <taxon>Eukaryota</taxon>
        <taxon>Metazoa</taxon>
        <taxon>Ecdysozoa</taxon>
        <taxon>Arthropoda</taxon>
        <taxon>Hexapoda</taxon>
        <taxon>Insecta</taxon>
        <taxon>Pterygota</taxon>
        <taxon>Neoptera</taxon>
        <taxon>Paraneoptera</taxon>
        <taxon>Hemiptera</taxon>
        <taxon>Sternorrhyncha</taxon>
        <taxon>Coccoidea</taxon>
        <taxon>Coccidae</taxon>
        <taxon>Parthenolecanium</taxon>
    </lineage>
</organism>
<evidence type="ECO:0000313" key="2">
    <source>
        <dbReference type="Proteomes" id="UP001367676"/>
    </source>
</evidence>